<dbReference type="HOGENOM" id="CLU_009953_1_0_1"/>
<feature type="region of interest" description="Disordered" evidence="1">
    <location>
        <begin position="599"/>
        <end position="639"/>
    </location>
</feature>
<feature type="transmembrane region" description="Helical" evidence="2">
    <location>
        <begin position="58"/>
        <end position="77"/>
    </location>
</feature>
<feature type="transmembrane region" description="Helical" evidence="2">
    <location>
        <begin position="20"/>
        <end position="46"/>
    </location>
</feature>
<evidence type="ECO:0000256" key="1">
    <source>
        <dbReference type="SAM" id="MobiDB-lite"/>
    </source>
</evidence>
<keyword evidence="2" id="KW-0472">Membrane</keyword>
<dbReference type="eggNOG" id="ENOG502QRQI">
    <property type="taxonomic scope" value="Eukaryota"/>
</dbReference>
<sequence length="1058" mass="117796">MAHELDDSEWEEVEDINGYALFMGYLSMAVKGMGVLVVLWTTVVLLGGFVSMLHKKDFWSLTIITLVQTAGVFDVLLNEKLRYVQKSFFGFLGTIFFTVYREDPTDGGWRAPLLYFLLFIQLLVLIVILFPLAVLYLFGLLITTGLSLWRLIERDYGNGDGGANLQPALKVLYSLALFQGVLFCYRSVSYIAGKRLAHVVAKNYGFDANEGRTSVVEYMRQTKIGCEKDPSFTKGRNLVTYAVTLMKSESSSGDYVSGARILDRFVANGELRDHHALIRQLVGSSSSSSQVMQRLLQSLRSTSPLDREVREFAARIVSHLASEINLTTFPHGIRCISSLLETTTSEQQDDDSSPSGHYKELMVHGLVILDKLAAEEHNRRVISSTQGLLSKAMAPVSADLLHRIDHGAWFEIVAASLQLMCRLVTAPGDTGAKLRSQIFKNNDAINTTEKIANCEECSEQQRILAIKILTKLPMETEAPSTDSREKITKLLVAIFLDKKKPEPMRELAGEALAMLSDRSETNATIIFKASDTIVHDLTTMLFSGIREYRISAAKILEHLYVCYTIDDDYLKKLTDTMIDLLPKLLTEILLVKWTTQKEKPAEKTEKGTDRLKFSTPNNDIEGQQDGVASEGNGDINEQNEGINEDVDRKLHAALLSLSAAIFGKSISDDKDFTQLAEKIAQGDPAFSFTSKLKELVKGNSKATANCLRILKITSRMIITLIRLDGVYVEAELESLLDSLSSASKKMMELEGFMMFSSSDPSAIKPVNSLVKEAQDLLKEKKEKQAKNLAATPVTSVNENQLIDSHELLVAIFLDKKKPEPMRQLAGEALAMLSDRSETNATIIFKASDTIVHDLTTMLFSGIREYRISAAKILEHLYVCYTIDDDYLKKLTGAMIDVLPKLLTEILLVKWTMQKEKPAEKAEKGTDRVKFSAPNNDIDKMVLLLKQNEGINEDVDRKLHAALLSLSAAIFGKSISDDKDFTQLADKIAQGDSAFSFTSKLKELTMELEGFMMFSSSDPSAIKPVTSLVKEAQDLLKEKKEKQAKNLAVTSVNENQLIE</sequence>
<feature type="compositionally biased region" description="Basic and acidic residues" evidence="1">
    <location>
        <begin position="599"/>
        <end position="612"/>
    </location>
</feature>
<dbReference type="InterPro" id="IPR011989">
    <property type="entry name" value="ARM-like"/>
</dbReference>
<feature type="transmembrane region" description="Helical" evidence="2">
    <location>
        <begin position="83"/>
        <end position="101"/>
    </location>
</feature>
<dbReference type="InterPro" id="IPR016024">
    <property type="entry name" value="ARM-type_fold"/>
</dbReference>
<keyword evidence="2" id="KW-1133">Transmembrane helix</keyword>
<dbReference type="AlphaFoldDB" id="A0A0D9Y047"/>
<protein>
    <submittedName>
        <fullName evidence="3">Uncharacterized protein</fullName>
    </submittedName>
</protein>
<accession>A0A0D9Y047</accession>
<proteinExistence type="predicted"/>
<dbReference type="PANTHER" id="PTHR33115">
    <property type="entry name" value="ARM REPEAT SUPERFAMILY PROTEIN"/>
    <property type="match status" value="1"/>
</dbReference>
<evidence type="ECO:0000256" key="2">
    <source>
        <dbReference type="SAM" id="Phobius"/>
    </source>
</evidence>
<keyword evidence="4" id="KW-1185">Reference proteome</keyword>
<evidence type="ECO:0000313" key="4">
    <source>
        <dbReference type="Proteomes" id="UP000032180"/>
    </source>
</evidence>
<feature type="transmembrane region" description="Helical" evidence="2">
    <location>
        <begin position="113"/>
        <end position="138"/>
    </location>
</feature>
<organism evidence="3 4">
    <name type="scientific">Leersia perrieri</name>
    <dbReference type="NCBI Taxonomy" id="77586"/>
    <lineage>
        <taxon>Eukaryota</taxon>
        <taxon>Viridiplantae</taxon>
        <taxon>Streptophyta</taxon>
        <taxon>Embryophyta</taxon>
        <taxon>Tracheophyta</taxon>
        <taxon>Spermatophyta</taxon>
        <taxon>Magnoliopsida</taxon>
        <taxon>Liliopsida</taxon>
        <taxon>Poales</taxon>
        <taxon>Poaceae</taxon>
        <taxon>BOP clade</taxon>
        <taxon>Oryzoideae</taxon>
        <taxon>Oryzeae</taxon>
        <taxon>Oryzinae</taxon>
        <taxon>Leersia</taxon>
    </lineage>
</organism>
<reference evidence="3 4" key="1">
    <citation type="submission" date="2012-08" db="EMBL/GenBank/DDBJ databases">
        <title>Oryza genome evolution.</title>
        <authorList>
            <person name="Wing R.A."/>
        </authorList>
    </citation>
    <scope>NUCLEOTIDE SEQUENCE</scope>
</reference>
<dbReference type="SUPFAM" id="SSF48371">
    <property type="entry name" value="ARM repeat"/>
    <property type="match status" value="1"/>
</dbReference>
<dbReference type="EnsemblPlants" id="LPERR12G12360.1">
    <property type="protein sequence ID" value="LPERR12G12360.1"/>
    <property type="gene ID" value="LPERR12G12360"/>
</dbReference>
<name>A0A0D9Y047_9ORYZ</name>
<dbReference type="PANTHER" id="PTHR33115:SF22">
    <property type="entry name" value="OS12G0449900 PROTEIN"/>
    <property type="match status" value="1"/>
</dbReference>
<dbReference type="Proteomes" id="UP000032180">
    <property type="component" value="Chromosome 12"/>
</dbReference>
<dbReference type="STRING" id="77586.A0A0D9Y047"/>
<reference evidence="3" key="3">
    <citation type="submission" date="2015-04" db="UniProtKB">
        <authorList>
            <consortium name="EnsemblPlants"/>
        </authorList>
    </citation>
    <scope>IDENTIFICATION</scope>
</reference>
<evidence type="ECO:0000313" key="3">
    <source>
        <dbReference type="EnsemblPlants" id="LPERR12G12360.1"/>
    </source>
</evidence>
<reference evidence="4" key="2">
    <citation type="submission" date="2013-12" db="EMBL/GenBank/DDBJ databases">
        <authorList>
            <person name="Yu Y."/>
            <person name="Lee S."/>
            <person name="de Baynast K."/>
            <person name="Wissotski M."/>
            <person name="Liu L."/>
            <person name="Talag J."/>
            <person name="Goicoechea J."/>
            <person name="Angelova A."/>
            <person name="Jetty R."/>
            <person name="Kudrna D."/>
            <person name="Golser W."/>
            <person name="Rivera L."/>
            <person name="Zhang J."/>
            <person name="Wing R."/>
        </authorList>
    </citation>
    <scope>NUCLEOTIDE SEQUENCE</scope>
</reference>
<dbReference type="Gramene" id="LPERR12G12360.1">
    <property type="protein sequence ID" value="LPERR12G12360.1"/>
    <property type="gene ID" value="LPERR12G12360"/>
</dbReference>
<dbReference type="Gene3D" id="1.25.10.10">
    <property type="entry name" value="Leucine-rich Repeat Variant"/>
    <property type="match status" value="1"/>
</dbReference>
<keyword evidence="2" id="KW-0812">Transmembrane</keyword>